<accession>A0A4R8A628</accession>
<gene>
    <name evidence="6" type="ORF">EDD63_102124</name>
</gene>
<proteinExistence type="predicted"/>
<name>A0A4R8A628_9FIRM</name>
<keyword evidence="2" id="KW-0805">Transcription regulation</keyword>
<dbReference type="Gene3D" id="1.10.10.10">
    <property type="entry name" value="Winged helix-like DNA-binding domain superfamily/Winged helix DNA-binding domain"/>
    <property type="match status" value="2"/>
</dbReference>
<evidence type="ECO:0000256" key="2">
    <source>
        <dbReference type="ARBA" id="ARBA00023015"/>
    </source>
</evidence>
<dbReference type="InterPro" id="IPR011608">
    <property type="entry name" value="PRD"/>
</dbReference>
<evidence type="ECO:0000256" key="3">
    <source>
        <dbReference type="ARBA" id="ARBA00023159"/>
    </source>
</evidence>
<feature type="domain" description="PRD" evidence="5">
    <location>
        <begin position="171"/>
        <end position="274"/>
    </location>
</feature>
<dbReference type="InterPro" id="IPR007737">
    <property type="entry name" value="Mga_HTH"/>
</dbReference>
<protein>
    <submittedName>
        <fullName evidence="6">PRD domain-containing protein</fullName>
    </submittedName>
</protein>
<dbReference type="SUPFAM" id="SSF63520">
    <property type="entry name" value="PTS-regulatory domain, PRD"/>
    <property type="match status" value="1"/>
</dbReference>
<evidence type="ECO:0000313" key="7">
    <source>
        <dbReference type="Proteomes" id="UP000294743"/>
    </source>
</evidence>
<dbReference type="Pfam" id="PF05043">
    <property type="entry name" value="Mga"/>
    <property type="match status" value="1"/>
</dbReference>
<dbReference type="GO" id="GO:0006355">
    <property type="term" value="P:regulation of DNA-templated transcription"/>
    <property type="evidence" value="ECO:0007669"/>
    <property type="project" value="InterPro"/>
</dbReference>
<dbReference type="Pfam" id="PF08279">
    <property type="entry name" value="HTH_11"/>
    <property type="match status" value="1"/>
</dbReference>
<dbReference type="AlphaFoldDB" id="A0A4R8A628"/>
<evidence type="ECO:0000259" key="5">
    <source>
        <dbReference type="PROSITE" id="PS51372"/>
    </source>
</evidence>
<dbReference type="RefSeq" id="WP_166667504.1">
    <property type="nucleotide sequence ID" value="NZ_SODD01000002.1"/>
</dbReference>
<keyword evidence="4" id="KW-0804">Transcription</keyword>
<dbReference type="PANTHER" id="PTHR30185">
    <property type="entry name" value="CRYPTIC BETA-GLUCOSIDE BGL OPERON ANTITERMINATOR"/>
    <property type="match status" value="1"/>
</dbReference>
<dbReference type="InterPro" id="IPR013196">
    <property type="entry name" value="HTH_11"/>
</dbReference>
<dbReference type="Pfam" id="PF00874">
    <property type="entry name" value="PRD"/>
    <property type="match status" value="1"/>
</dbReference>
<dbReference type="InterPro" id="IPR036634">
    <property type="entry name" value="PRD_sf"/>
</dbReference>
<keyword evidence="7" id="KW-1185">Reference proteome</keyword>
<dbReference type="PANTHER" id="PTHR30185:SF12">
    <property type="entry name" value="TRANSCRIPTIONAL REGULATOR MANR"/>
    <property type="match status" value="1"/>
</dbReference>
<dbReference type="EMBL" id="SODD01000002">
    <property type="protein sequence ID" value="TDW26103.1"/>
    <property type="molecule type" value="Genomic_DNA"/>
</dbReference>
<evidence type="ECO:0000313" key="6">
    <source>
        <dbReference type="EMBL" id="TDW26103.1"/>
    </source>
</evidence>
<dbReference type="PROSITE" id="PS51372">
    <property type="entry name" value="PRD_2"/>
    <property type="match status" value="1"/>
</dbReference>
<sequence length="312" mass="36433">MKLTRRESIIINKLKQNPNGLSGNKLAKILKVSTKTIQNDIRGINCFFDEQIKESSNRGYVLIVDEINPNLFSYEEDISSRNNQILEKILLKNSEYNYSDLANSLNVSESNLQLWIKECNDFLLKYSLKINRSKGYVFLSGKEINKRKLINHMIHDELNSNIYKDNEVLKYYDKINEDELLKVLNDFLENERLRIAPYYQTSIYLNLLSVFERIINKLQIETADIKVLKSSAEYKLALELCSYVSSKYTISIIESEVYFIASLFVGQLKDEKIDSSIYVSTSFVEKVDSLLLKTFNHYMLNSKYNDFCKCQL</sequence>
<dbReference type="InterPro" id="IPR036388">
    <property type="entry name" value="WH-like_DNA-bd_sf"/>
</dbReference>
<reference evidence="6 7" key="1">
    <citation type="submission" date="2019-03" db="EMBL/GenBank/DDBJ databases">
        <title>Genomic Encyclopedia of Type Strains, Phase IV (KMG-IV): sequencing the most valuable type-strain genomes for metagenomic binning, comparative biology and taxonomic classification.</title>
        <authorList>
            <person name="Goeker M."/>
        </authorList>
    </citation>
    <scope>NUCLEOTIDE SEQUENCE [LARGE SCALE GENOMIC DNA]</scope>
    <source>
        <strain evidence="6 7">DSM 28867</strain>
    </source>
</reference>
<organism evidence="6 7">
    <name type="scientific">Breznakia blatticola</name>
    <dbReference type="NCBI Taxonomy" id="1754012"/>
    <lineage>
        <taxon>Bacteria</taxon>
        <taxon>Bacillati</taxon>
        <taxon>Bacillota</taxon>
        <taxon>Erysipelotrichia</taxon>
        <taxon>Erysipelotrichales</taxon>
        <taxon>Erysipelotrichaceae</taxon>
        <taxon>Breznakia</taxon>
    </lineage>
</organism>
<keyword evidence="3" id="KW-0010">Activator</keyword>
<dbReference type="InterPro" id="IPR050661">
    <property type="entry name" value="BglG_antiterminators"/>
</dbReference>
<evidence type="ECO:0000256" key="4">
    <source>
        <dbReference type="ARBA" id="ARBA00023163"/>
    </source>
</evidence>
<keyword evidence="1" id="KW-0677">Repeat</keyword>
<comment type="caution">
    <text evidence="6">The sequence shown here is derived from an EMBL/GenBank/DDBJ whole genome shotgun (WGS) entry which is preliminary data.</text>
</comment>
<dbReference type="Proteomes" id="UP000294743">
    <property type="component" value="Unassembled WGS sequence"/>
</dbReference>
<evidence type="ECO:0000256" key="1">
    <source>
        <dbReference type="ARBA" id="ARBA00022737"/>
    </source>
</evidence>